<evidence type="ECO:0000256" key="4">
    <source>
        <dbReference type="ARBA" id="ARBA00023065"/>
    </source>
</evidence>
<name>A0A1M6LFI2_9CLOT</name>
<dbReference type="GO" id="GO:0046961">
    <property type="term" value="F:proton-transporting ATPase activity, rotational mechanism"/>
    <property type="evidence" value="ECO:0007669"/>
    <property type="project" value="InterPro"/>
</dbReference>
<dbReference type="STRING" id="1121331.SAMN02745248_00740"/>
<sequence length="188" mass="21164">MSNLENLTSKILEDSKVKAEEILQKAKEEADKILKQKSDSAEAVKKSFIDKAMAEAESKKARIISNAELKGRNIKLKAKQQVIADVYSKAVEELGNMSAEEFKAYLKNNVESLKLSGGEEIILSEKFKSVIDDNMINELKLVRSNDNREIPEGFIIVCKGIEYNFTFEALVASMKKELEHEVASMLFQ</sequence>
<dbReference type="GO" id="GO:0046933">
    <property type="term" value="F:proton-transporting ATP synthase activity, rotational mechanism"/>
    <property type="evidence" value="ECO:0007669"/>
    <property type="project" value="UniProtKB-UniRule"/>
</dbReference>
<dbReference type="SUPFAM" id="SSF160527">
    <property type="entry name" value="V-type ATPase subunit E-like"/>
    <property type="match status" value="1"/>
</dbReference>
<dbReference type="GO" id="GO:0033178">
    <property type="term" value="C:proton-transporting two-sector ATPase complex, catalytic domain"/>
    <property type="evidence" value="ECO:0007669"/>
    <property type="project" value="InterPro"/>
</dbReference>
<dbReference type="InterPro" id="IPR028987">
    <property type="entry name" value="ATP_synth_B-like_membr_sf"/>
</dbReference>
<protein>
    <recommendedName>
        <fullName evidence="6">V-type proton ATPase subunit E</fullName>
    </recommendedName>
    <alternativeName>
        <fullName evidence="6">V-ATPase subunit E</fullName>
    </alternativeName>
</protein>
<gene>
    <name evidence="6" type="primary">atpE</name>
    <name evidence="8" type="ORF">SAMN02745248_00740</name>
</gene>
<proteinExistence type="inferred from homology"/>
<reference evidence="8 9" key="1">
    <citation type="submission" date="2016-11" db="EMBL/GenBank/DDBJ databases">
        <authorList>
            <person name="Jaros S."/>
            <person name="Januszkiewicz K."/>
            <person name="Wedrychowicz H."/>
        </authorList>
    </citation>
    <scope>NUCLEOTIDE SEQUENCE [LARGE SCALE GENOMIC DNA]</scope>
    <source>
        <strain evidence="8 9">DSM 3090</strain>
    </source>
</reference>
<dbReference type="InterPro" id="IPR038495">
    <property type="entry name" value="ATPase_E_C"/>
</dbReference>
<feature type="coiled-coil region" evidence="7">
    <location>
        <begin position="9"/>
        <end position="43"/>
    </location>
</feature>
<dbReference type="GO" id="GO:0042777">
    <property type="term" value="P:proton motive force-driven plasma membrane ATP synthesis"/>
    <property type="evidence" value="ECO:0007669"/>
    <property type="project" value="UniProtKB-UniRule"/>
</dbReference>
<dbReference type="SUPFAM" id="SSF81573">
    <property type="entry name" value="F1F0 ATP synthase subunit B, membrane domain"/>
    <property type="match status" value="1"/>
</dbReference>
<dbReference type="AlphaFoldDB" id="A0A1M6LFI2"/>
<keyword evidence="4 6" id="KW-0406">Ion transport</keyword>
<keyword evidence="2 6" id="KW-0813">Transport</keyword>
<keyword evidence="5 6" id="KW-0066">ATP synthesis</keyword>
<dbReference type="Pfam" id="PF01991">
    <property type="entry name" value="vATP-synt_E"/>
    <property type="match status" value="1"/>
</dbReference>
<dbReference type="Gene3D" id="1.20.5.620">
    <property type="entry name" value="F1F0 ATP synthase subunit B, membrane domain"/>
    <property type="match status" value="1"/>
</dbReference>
<dbReference type="HAMAP" id="MF_00311">
    <property type="entry name" value="ATP_synth_E_arch"/>
    <property type="match status" value="1"/>
</dbReference>
<evidence type="ECO:0000256" key="1">
    <source>
        <dbReference type="ARBA" id="ARBA00005901"/>
    </source>
</evidence>
<organism evidence="8 9">
    <name type="scientific">Hathewaya proteolytica DSM 3090</name>
    <dbReference type="NCBI Taxonomy" id="1121331"/>
    <lineage>
        <taxon>Bacteria</taxon>
        <taxon>Bacillati</taxon>
        <taxon>Bacillota</taxon>
        <taxon>Clostridia</taxon>
        <taxon>Eubacteriales</taxon>
        <taxon>Clostridiaceae</taxon>
        <taxon>Hathewaya</taxon>
    </lineage>
</organism>
<comment type="similarity">
    <text evidence="1 6">Belongs to the V-ATPase E subunit family.</text>
</comment>
<evidence type="ECO:0000313" key="8">
    <source>
        <dbReference type="EMBL" id="SHJ69942.1"/>
    </source>
</evidence>
<dbReference type="GO" id="GO:0005524">
    <property type="term" value="F:ATP binding"/>
    <property type="evidence" value="ECO:0007669"/>
    <property type="project" value="UniProtKB-UniRule"/>
</dbReference>
<evidence type="ECO:0000256" key="7">
    <source>
        <dbReference type="SAM" id="Coils"/>
    </source>
</evidence>
<keyword evidence="3 6" id="KW-0375">Hydrogen ion transport</keyword>
<evidence type="ECO:0000256" key="6">
    <source>
        <dbReference type="HAMAP-Rule" id="MF_00311"/>
    </source>
</evidence>
<keyword evidence="7" id="KW-0175">Coiled coil</keyword>
<dbReference type="InterPro" id="IPR002842">
    <property type="entry name" value="ATPase_V1_Esu"/>
</dbReference>
<dbReference type="EMBL" id="FRAD01000005">
    <property type="protein sequence ID" value="SHJ69942.1"/>
    <property type="molecule type" value="Genomic_DNA"/>
</dbReference>
<dbReference type="Proteomes" id="UP000183952">
    <property type="component" value="Unassembled WGS sequence"/>
</dbReference>
<dbReference type="OrthoDB" id="1749765at2"/>
<keyword evidence="9" id="KW-1185">Reference proteome</keyword>
<dbReference type="RefSeq" id="WP_072902477.1">
    <property type="nucleotide sequence ID" value="NZ_FRAD01000005.1"/>
</dbReference>
<evidence type="ECO:0000256" key="5">
    <source>
        <dbReference type="ARBA" id="ARBA00023310"/>
    </source>
</evidence>
<evidence type="ECO:0000256" key="2">
    <source>
        <dbReference type="ARBA" id="ARBA00022448"/>
    </source>
</evidence>
<dbReference type="Gene3D" id="3.30.2320.30">
    <property type="entry name" value="ATP synthase, E subunit, C-terminal"/>
    <property type="match status" value="1"/>
</dbReference>
<evidence type="ECO:0000313" key="9">
    <source>
        <dbReference type="Proteomes" id="UP000183952"/>
    </source>
</evidence>
<comment type="function">
    <text evidence="6">Produces ATP from ADP in the presence of a proton gradient across the membrane.</text>
</comment>
<accession>A0A1M6LFI2</accession>
<evidence type="ECO:0000256" key="3">
    <source>
        <dbReference type="ARBA" id="ARBA00022781"/>
    </source>
</evidence>